<feature type="region of interest" description="Disordered" evidence="1">
    <location>
        <begin position="492"/>
        <end position="583"/>
    </location>
</feature>
<feature type="region of interest" description="Disordered" evidence="1">
    <location>
        <begin position="80"/>
        <end position="114"/>
    </location>
</feature>
<feature type="region of interest" description="Disordered" evidence="1">
    <location>
        <begin position="714"/>
        <end position="739"/>
    </location>
</feature>
<dbReference type="Proteomes" id="UP001652626">
    <property type="component" value="Chromosome 27"/>
</dbReference>
<keyword evidence="2" id="KW-1185">Reference proteome</keyword>
<dbReference type="RefSeq" id="XP_026483976.2">
    <property type="nucleotide sequence ID" value="XM_026628191.2"/>
</dbReference>
<name>A0A8B8HKL3_VANTA</name>
<feature type="region of interest" description="Disordered" evidence="1">
    <location>
        <begin position="662"/>
        <end position="681"/>
    </location>
</feature>
<dbReference type="AlphaFoldDB" id="A0A8B8HKL3"/>
<reference evidence="3" key="1">
    <citation type="submission" date="2025-08" db="UniProtKB">
        <authorList>
            <consortium name="RefSeq"/>
        </authorList>
    </citation>
    <scope>IDENTIFICATION</scope>
    <source>
        <tissue evidence="3">Whole body</tissue>
    </source>
</reference>
<sequence length="889" mass="100310">MRRNRDFDNNHHQPSPGGPLMTNHLRDLDIELELLKRKREIIQQEQEMLSRFSSKRQYDYEHRSNTYDRQESNIRQFNTNNFTTRYDGPSNSGNFTRPQGVKRQAPNQYWQPPSAPKRFTAPQKINPWQTSNPRQELGFPIRKPFPSQAGNIGGSIRPLMSIRPSISQRIQKKNQVTRKDFKPTKVTKPKPHQAPNKLSTHAVAETKKLVSQVDTIDKKVESDQILRVDKTPTVQMKGRLELALGTIMKEIKNEHCADPKDIEHFQSPFIQRLLKHAIRTRIRSVMIDQVVGNFSDIVTKYRKKFPKETDLELVQIAKDAQSLSSKSVGVAQLIESDDPQEFYNKNMLKALYIKFDEIFDNLEKLYQNKGKDLEEYIKNMPEPKKVDKTQNQSNENINPGKEKINLENLIGDGDTIKVINERLEKVKIYREFMDELIEQRLPKILPKFKDALLSIILTDKEFLVTKSMIISQLKKKVNRSFDKDIDVEFTSPSPYMMTASSSPDTTVKKSMNTSETSTDSSVAKLSDTKATPTDNSSDAGKSLVSPAQSSPIKSSTNATPKTIANNTAASPNMSTEQATPKIPSKTDDLHYVKLISRPNLPARAVIYDFLKQFKPTSIKKHKSINNLLVIGFTNKEDFDKILAVNESVVGNATIIIKASEQVTKTKQSTPSQEEGDESVAKSANNSFLDDSLLGSDLDSQISDLLTSIRKANESDECPDANNSDDKIDTTGKTEKTQANIKSTTDNINTTETSKCVDAAKTEEKLDTAEADDKMKADNNEKKTNKDAVETEPVMVKEKVQDTTNITNTNITTPVEEKNQKELQIITEPSEEQKNNTEISSLTEKPDGDKLKDTLKESGRATPTRTSSRLASSTPSTIRTRRASRLVQNN</sequence>
<feature type="region of interest" description="Disordered" evidence="1">
    <location>
        <begin position="764"/>
        <end position="787"/>
    </location>
</feature>
<dbReference type="OrthoDB" id="7335059at2759"/>
<feature type="compositionally biased region" description="Polar residues" evidence="1">
    <location>
        <begin position="80"/>
        <end position="97"/>
    </location>
</feature>
<dbReference type="OMA" id="HQANEAK"/>
<feature type="region of interest" description="Disordered" evidence="1">
    <location>
        <begin position="169"/>
        <end position="197"/>
    </location>
</feature>
<feature type="compositionally biased region" description="Polar residues" evidence="1">
    <location>
        <begin position="860"/>
        <end position="877"/>
    </location>
</feature>
<accession>A0A8B8HKL3</accession>
<feature type="region of interest" description="Disordered" evidence="1">
    <location>
        <begin position="1"/>
        <end position="24"/>
    </location>
</feature>
<evidence type="ECO:0000313" key="2">
    <source>
        <dbReference type="Proteomes" id="UP001652626"/>
    </source>
</evidence>
<feature type="region of interest" description="Disordered" evidence="1">
    <location>
        <begin position="812"/>
        <end position="889"/>
    </location>
</feature>
<protein>
    <submittedName>
        <fullName evidence="3">Uncharacterized protein LOC113392000</fullName>
    </submittedName>
</protein>
<feature type="compositionally biased region" description="Basic and acidic residues" evidence="1">
    <location>
        <begin position="843"/>
        <end position="858"/>
    </location>
</feature>
<dbReference type="GeneID" id="113392000"/>
<organism evidence="2 3">
    <name type="scientific">Vanessa tameamea</name>
    <name type="common">Kamehameha butterfly</name>
    <dbReference type="NCBI Taxonomy" id="334116"/>
    <lineage>
        <taxon>Eukaryota</taxon>
        <taxon>Metazoa</taxon>
        <taxon>Ecdysozoa</taxon>
        <taxon>Arthropoda</taxon>
        <taxon>Hexapoda</taxon>
        <taxon>Insecta</taxon>
        <taxon>Pterygota</taxon>
        <taxon>Neoptera</taxon>
        <taxon>Endopterygota</taxon>
        <taxon>Lepidoptera</taxon>
        <taxon>Glossata</taxon>
        <taxon>Ditrysia</taxon>
        <taxon>Papilionoidea</taxon>
        <taxon>Nymphalidae</taxon>
        <taxon>Nymphalinae</taxon>
        <taxon>Vanessa</taxon>
    </lineage>
</organism>
<evidence type="ECO:0000313" key="3">
    <source>
        <dbReference type="RefSeq" id="XP_026483976.2"/>
    </source>
</evidence>
<feature type="compositionally biased region" description="Basic and acidic residues" evidence="1">
    <location>
        <begin position="1"/>
        <end position="11"/>
    </location>
</feature>
<feature type="compositionally biased region" description="Polar residues" evidence="1">
    <location>
        <begin position="662"/>
        <end position="672"/>
    </location>
</feature>
<feature type="compositionally biased region" description="Polar residues" evidence="1">
    <location>
        <begin position="492"/>
        <end position="578"/>
    </location>
</feature>
<gene>
    <name evidence="3" type="primary">LOC113392000</name>
</gene>
<proteinExistence type="predicted"/>
<evidence type="ECO:0000256" key="1">
    <source>
        <dbReference type="SAM" id="MobiDB-lite"/>
    </source>
</evidence>
<feature type="compositionally biased region" description="Basic and acidic residues" evidence="1">
    <location>
        <begin position="723"/>
        <end position="735"/>
    </location>
</feature>